<organism evidence="3 4">
    <name type="scientific">Floridaenema evergladense BLCC-F167</name>
    <dbReference type="NCBI Taxonomy" id="3153639"/>
    <lineage>
        <taxon>Bacteria</taxon>
        <taxon>Bacillati</taxon>
        <taxon>Cyanobacteriota</taxon>
        <taxon>Cyanophyceae</taxon>
        <taxon>Oscillatoriophycideae</taxon>
        <taxon>Aerosakkonematales</taxon>
        <taxon>Aerosakkonemataceae</taxon>
        <taxon>Floridanema</taxon>
        <taxon>Floridanema evergladense</taxon>
    </lineage>
</organism>
<feature type="compositionally biased region" description="Polar residues" evidence="1">
    <location>
        <begin position="147"/>
        <end position="160"/>
    </location>
</feature>
<dbReference type="Proteomes" id="UP001576780">
    <property type="component" value="Unassembled WGS sequence"/>
</dbReference>
<evidence type="ECO:0000313" key="3">
    <source>
        <dbReference type="EMBL" id="MFB2835633.1"/>
    </source>
</evidence>
<feature type="compositionally biased region" description="Basic and acidic residues" evidence="1">
    <location>
        <begin position="110"/>
        <end position="119"/>
    </location>
</feature>
<evidence type="ECO:0000313" key="4">
    <source>
        <dbReference type="Proteomes" id="UP001576780"/>
    </source>
</evidence>
<sequence>MSMRSQIQKKPVSSSYSPPAQKATSWQRPFSDPVHDPKQDGTVQSKIAPGAGFNLLQMKLFPDTPTPVQAKLSVGAPGDKYEQQADSVANKVMTMPAPEQEEPTQQEILPEEKKEEEVQTKALSNPTEEPKEEEDLPVQAKAESEGKSSNNGNLESQLNGSKGGGSPLPDEVRAFMEPRFGADFSSVRVHTDGAAVQMNKELGAQAFTHGSDIYYGGGKSPGKDELTAHELTHVVQQNSGAVHKSAIEKGREASSAGVSGEQIQRQGGKKNKDRVKEANPNVVDNSNARVNEFGHNWQVRSWRDHIQQLNLKCKPGSGGGGSTETGKQIFRLQNSDEIVNDLNGYWRHQLAGGGYANVQGQQDNNNEQTHFWNSESARQKALGQ</sequence>
<accession>A0ABV4WKL4</accession>
<feature type="region of interest" description="Disordered" evidence="1">
    <location>
        <begin position="248"/>
        <end position="280"/>
    </location>
</feature>
<dbReference type="Pfam" id="PF13699">
    <property type="entry name" value="eCIS_core"/>
    <property type="match status" value="1"/>
</dbReference>
<dbReference type="RefSeq" id="WP_413278041.1">
    <property type="nucleotide sequence ID" value="NZ_JBHFNT010000116.1"/>
</dbReference>
<name>A0ABV4WKL4_9CYAN</name>
<reference evidence="3 4" key="1">
    <citation type="submission" date="2024-09" db="EMBL/GenBank/DDBJ databases">
        <title>Floridaenema gen nov. (Aerosakkonemataceae, Aerosakkonematales ord. nov., Cyanobacteria) from benthic tropical and subtropical fresh waters, with the description of four new species.</title>
        <authorList>
            <person name="Moretto J.A."/>
            <person name="Berthold D.E."/>
            <person name="Lefler F.W."/>
            <person name="Huang I.-S."/>
            <person name="Laughinghouse H. IV."/>
        </authorList>
    </citation>
    <scope>NUCLEOTIDE SEQUENCE [LARGE SCALE GENOMIC DNA]</scope>
    <source>
        <strain evidence="3 4">BLCC-F167</strain>
    </source>
</reference>
<evidence type="ECO:0000256" key="1">
    <source>
        <dbReference type="SAM" id="MobiDB-lite"/>
    </source>
</evidence>
<protein>
    <submittedName>
        <fullName evidence="3">DUF4157 domain-containing protein</fullName>
    </submittedName>
</protein>
<dbReference type="InterPro" id="IPR025295">
    <property type="entry name" value="eCIS_core_dom"/>
</dbReference>
<feature type="compositionally biased region" description="Polar residues" evidence="1">
    <location>
        <begin position="1"/>
        <end position="28"/>
    </location>
</feature>
<feature type="region of interest" description="Disordered" evidence="1">
    <location>
        <begin position="1"/>
        <end position="48"/>
    </location>
</feature>
<feature type="region of interest" description="Disordered" evidence="1">
    <location>
        <begin position="65"/>
        <end position="173"/>
    </location>
</feature>
<comment type="caution">
    <text evidence="3">The sequence shown here is derived from an EMBL/GenBank/DDBJ whole genome shotgun (WGS) entry which is preliminary data.</text>
</comment>
<gene>
    <name evidence="3" type="ORF">ACE1CA_13965</name>
</gene>
<proteinExistence type="predicted"/>
<evidence type="ECO:0000259" key="2">
    <source>
        <dbReference type="Pfam" id="PF13699"/>
    </source>
</evidence>
<dbReference type="EMBL" id="JBHFNT010000116">
    <property type="protein sequence ID" value="MFB2835633.1"/>
    <property type="molecule type" value="Genomic_DNA"/>
</dbReference>
<keyword evidence="4" id="KW-1185">Reference proteome</keyword>
<feature type="domain" description="eCIS core" evidence="2">
    <location>
        <begin position="167"/>
        <end position="240"/>
    </location>
</feature>